<dbReference type="PANTHER" id="PTHR19288:SF46">
    <property type="entry name" value="HALOACID DEHALOGENASE-LIKE HYDROLASE DOMAIN-CONTAINING PROTEIN 2"/>
    <property type="match status" value="1"/>
</dbReference>
<protein>
    <submittedName>
        <fullName evidence="1">HAD-IIA family hydrolase</fullName>
    </submittedName>
</protein>
<gene>
    <name evidence="1" type="ORF">ENP88_07105</name>
</gene>
<evidence type="ECO:0000313" key="1">
    <source>
        <dbReference type="EMBL" id="HEH35887.1"/>
    </source>
</evidence>
<dbReference type="InterPro" id="IPR036412">
    <property type="entry name" value="HAD-like_sf"/>
</dbReference>
<dbReference type="Pfam" id="PF13344">
    <property type="entry name" value="Hydrolase_6"/>
    <property type="match status" value="1"/>
</dbReference>
<dbReference type="SFLD" id="SFLDS00003">
    <property type="entry name" value="Haloacid_Dehalogenase"/>
    <property type="match status" value="1"/>
</dbReference>
<reference evidence="1" key="1">
    <citation type="journal article" date="2020" name="mSystems">
        <title>Genome- and Community-Level Interaction Insights into Carbon Utilization and Element Cycling Functions of Hydrothermarchaeota in Hydrothermal Sediment.</title>
        <authorList>
            <person name="Zhou Z."/>
            <person name="Liu Y."/>
            <person name="Xu W."/>
            <person name="Pan J."/>
            <person name="Luo Z.H."/>
            <person name="Li M."/>
        </authorList>
    </citation>
    <scope>NUCLEOTIDE SEQUENCE [LARGE SCALE GENOMIC DNA]</scope>
    <source>
        <strain evidence="1">SpSt-26</strain>
    </source>
</reference>
<dbReference type="InterPro" id="IPR006357">
    <property type="entry name" value="HAD-SF_hydro_IIA"/>
</dbReference>
<proteinExistence type="predicted"/>
<accession>A0A7J2TJW1</accession>
<dbReference type="AlphaFoldDB" id="A0A7J2TJW1"/>
<organism evidence="1">
    <name type="scientific">Archaeoglobus fulgidus</name>
    <dbReference type="NCBI Taxonomy" id="2234"/>
    <lineage>
        <taxon>Archaea</taxon>
        <taxon>Methanobacteriati</taxon>
        <taxon>Methanobacteriota</taxon>
        <taxon>Archaeoglobi</taxon>
        <taxon>Archaeoglobales</taxon>
        <taxon>Archaeoglobaceae</taxon>
        <taxon>Archaeoglobus</taxon>
    </lineage>
</organism>
<dbReference type="PANTHER" id="PTHR19288">
    <property type="entry name" value="4-NITROPHENYLPHOSPHATASE-RELATED"/>
    <property type="match status" value="1"/>
</dbReference>
<dbReference type="SUPFAM" id="SSF56784">
    <property type="entry name" value="HAD-like"/>
    <property type="match status" value="1"/>
</dbReference>
<keyword evidence="1" id="KW-0378">Hydrolase</keyword>
<dbReference type="NCBIfam" id="TIGR01460">
    <property type="entry name" value="HAD-SF-IIA"/>
    <property type="match status" value="1"/>
</dbReference>
<dbReference type="InterPro" id="IPR023214">
    <property type="entry name" value="HAD_sf"/>
</dbReference>
<sequence>MHPLLKKKGFIVDIDGVIGRSVEPIEEGVRGAKKLMEMGKRLVFVSNNSTRSRRILLERLRSFGLEVDENSIVSATHATARFIAKEKPNAKVFTTGEDGLKEELREAGLEIVEYDKAEYLVVGSNRKLDYDLMTKALRCCLRGIRYIATNPDKIFPSEDGPTPGTGMIIGALYWMTGRLPDVIVGKPSKIIMLEALEKLKLKAEEVVVVGDQIDVDVLAGKNIGAETLLVLTGVAKESDLEKSEIKPDYVLPSLESIF</sequence>
<dbReference type="GO" id="GO:0016791">
    <property type="term" value="F:phosphatase activity"/>
    <property type="evidence" value="ECO:0007669"/>
    <property type="project" value="TreeGrafter"/>
</dbReference>
<dbReference type="EMBL" id="DSLA01000111">
    <property type="protein sequence ID" value="HEH35887.1"/>
    <property type="molecule type" value="Genomic_DNA"/>
</dbReference>
<name>A0A7J2TJW1_ARCFL</name>
<dbReference type="GO" id="GO:0005737">
    <property type="term" value="C:cytoplasm"/>
    <property type="evidence" value="ECO:0007669"/>
    <property type="project" value="TreeGrafter"/>
</dbReference>
<dbReference type="PIRSF" id="PIRSF000915">
    <property type="entry name" value="PGP-type_phosphatase"/>
    <property type="match status" value="1"/>
</dbReference>
<comment type="caution">
    <text evidence="1">The sequence shown here is derived from an EMBL/GenBank/DDBJ whole genome shotgun (WGS) entry which is preliminary data.</text>
</comment>
<dbReference type="Pfam" id="PF13242">
    <property type="entry name" value="Hydrolase_like"/>
    <property type="match status" value="1"/>
</dbReference>
<dbReference type="SFLD" id="SFLDG01139">
    <property type="entry name" value="C2.A:_Pyridoxal_Phosphate_Phos"/>
    <property type="match status" value="1"/>
</dbReference>
<dbReference type="Gene3D" id="3.40.50.1000">
    <property type="entry name" value="HAD superfamily/HAD-like"/>
    <property type="match status" value="2"/>
</dbReference>